<keyword evidence="1 3" id="KW-0378">Hydrolase</keyword>
<proteinExistence type="inferred from homology"/>
<feature type="active site" description="Proton donor" evidence="3">
    <location>
        <position position="137"/>
    </location>
</feature>
<dbReference type="PATRIC" id="fig|225937.3.peg.3270"/>
<dbReference type="EMBL" id="CP001978">
    <property type="protein sequence ID" value="ADP99009.1"/>
    <property type="molecule type" value="Genomic_DNA"/>
</dbReference>
<evidence type="ECO:0000256" key="3">
    <source>
        <dbReference type="PROSITE-ProRule" id="PRU01353"/>
    </source>
</evidence>
<dbReference type="InterPro" id="IPR011496">
    <property type="entry name" value="O-GlcNAcase_cat"/>
</dbReference>
<dbReference type="GO" id="GO:0015929">
    <property type="term" value="F:hexosaminidase activity"/>
    <property type="evidence" value="ECO:0007669"/>
    <property type="project" value="UniProtKB-ARBA"/>
</dbReference>
<gene>
    <name evidence="5" type="ordered locus">HP15_3245</name>
</gene>
<evidence type="ECO:0000256" key="1">
    <source>
        <dbReference type="ARBA" id="ARBA00022801"/>
    </source>
</evidence>
<keyword evidence="2 3" id="KW-0326">Glycosidase</keyword>
<name>E4PQV2_MARAH</name>
<dbReference type="GO" id="GO:1901135">
    <property type="term" value="P:carbohydrate derivative metabolic process"/>
    <property type="evidence" value="ECO:0007669"/>
    <property type="project" value="UniProtKB-ARBA"/>
</dbReference>
<evidence type="ECO:0000256" key="2">
    <source>
        <dbReference type="ARBA" id="ARBA00023295"/>
    </source>
</evidence>
<dbReference type="CAZy" id="GH84">
    <property type="family name" value="Glycoside Hydrolase Family 84"/>
</dbReference>
<dbReference type="Gene3D" id="3.20.20.80">
    <property type="entry name" value="Glycosidases"/>
    <property type="match status" value="1"/>
</dbReference>
<sequence>MEVTGYLNRAREPAERKSAMATTLGIIEGFYGPMWTWQERRQLVRTLAPHGYGFYLYAPKADVFLRRKWQQPHPPAMAAELADFSRFCRSEGVRFGVGLSPFEVFNRFDDEARAALAEKLALLERIGIDELAILFDDMRSDTPDLAGTQTDIVHWVRDRTSIKQLSVCPSYYSDDPVLDRVFGERPADYLETLGRKLDHSVNVFWTGEEVCSREVSPGHLKRVGDLLGRKPVLWDNYPVNDGDRMSQHLHLRAFTGRPAANAAHLAGHGINPALQPTLTAIPAITLAESYRLGPSYQYGQAFRHVAREVLGRELAAQLHSDLLVLQDAGLGRISDEKRQSLQHTYDAFDHPAANEILRWLAGEYQVTDEMVATQ</sequence>
<reference evidence="6" key="2">
    <citation type="submission" date="2010-02" db="EMBL/GenBank/DDBJ databases">
        <title>Complete genome sequence of Marinobacter adhaerens type strain (HP15).</title>
        <authorList>
            <person name="Gaerdes A.A.M."/>
            <person name="Kaeppel E."/>
            <person name="Shezad A."/>
            <person name="Seebah S."/>
            <person name="Teeling H."/>
            <person name="Yarza P."/>
            <person name="Gloeckner F.O."/>
            <person name="Ullrich M.S."/>
        </authorList>
    </citation>
    <scope>NUCLEOTIDE SEQUENCE [LARGE SCALE GENOMIC DNA]</scope>
    <source>
        <strain evidence="6">DSM 23420 / HP15</strain>
    </source>
</reference>
<dbReference type="PANTHER" id="PTHR13170">
    <property type="entry name" value="O-GLCNACASE"/>
    <property type="match status" value="1"/>
</dbReference>
<dbReference type="PROSITE" id="PS52009">
    <property type="entry name" value="GH84"/>
    <property type="match status" value="1"/>
</dbReference>
<feature type="domain" description="GH84" evidence="4">
    <location>
        <begin position="22"/>
        <end position="294"/>
    </location>
</feature>
<dbReference type="KEGG" id="mad:HP15_3245"/>
<dbReference type="Pfam" id="PF07555">
    <property type="entry name" value="NAGidase"/>
    <property type="match status" value="1"/>
</dbReference>
<dbReference type="AlphaFoldDB" id="E4PQV2"/>
<organism evidence="5 6">
    <name type="scientific">Marinobacter adhaerens (strain DSM 23420 / HP15)</name>
    <dbReference type="NCBI Taxonomy" id="225937"/>
    <lineage>
        <taxon>Bacteria</taxon>
        <taxon>Pseudomonadati</taxon>
        <taxon>Pseudomonadota</taxon>
        <taxon>Gammaproteobacteria</taxon>
        <taxon>Pseudomonadales</taxon>
        <taxon>Marinobacteraceae</taxon>
        <taxon>Marinobacter</taxon>
    </lineage>
</organism>
<accession>E4PQV2</accession>
<dbReference type="HOGENOM" id="CLU_001501_5_0_6"/>
<comment type="similarity">
    <text evidence="3">Belongs to the glycosyl hydrolase 84 family.</text>
</comment>
<dbReference type="eggNOG" id="COG3525">
    <property type="taxonomic scope" value="Bacteria"/>
</dbReference>
<dbReference type="STRING" id="225937.HP15_3245"/>
<dbReference type="InterPro" id="IPR051822">
    <property type="entry name" value="Glycosyl_Hydrolase_84"/>
</dbReference>
<protein>
    <submittedName>
        <fullName evidence="5">Hyaluronidase</fullName>
    </submittedName>
</protein>
<evidence type="ECO:0000313" key="6">
    <source>
        <dbReference type="Proteomes" id="UP000007077"/>
    </source>
</evidence>
<dbReference type="PANTHER" id="PTHR13170:SF16">
    <property type="entry name" value="PROTEIN O-GLCNACASE"/>
    <property type="match status" value="1"/>
</dbReference>
<dbReference type="Proteomes" id="UP000007077">
    <property type="component" value="Chromosome"/>
</dbReference>
<dbReference type="SUPFAM" id="SSF51445">
    <property type="entry name" value="(Trans)glycosidases"/>
    <property type="match status" value="1"/>
</dbReference>
<evidence type="ECO:0000259" key="4">
    <source>
        <dbReference type="PROSITE" id="PS52009"/>
    </source>
</evidence>
<reference evidence="5 6" key="1">
    <citation type="journal article" date="2010" name="Stand. Genomic Sci.">
        <title>Complete genome sequence of Marinobacter adhaerens type strain (HP15), a diatom-interacting marine microorganism.</title>
        <authorList>
            <person name="Gardes A."/>
            <person name="Kaeppel E."/>
            <person name="Shehzad A."/>
            <person name="Seebah S."/>
            <person name="Teeling H."/>
            <person name="Yarza P."/>
            <person name="Glockner F.O."/>
            <person name="Grossart H.P."/>
            <person name="Ullrich M.S."/>
        </authorList>
    </citation>
    <scope>NUCLEOTIDE SEQUENCE [LARGE SCALE GENOMIC DNA]</scope>
    <source>
        <strain evidence="6">DSM 23420 / HP15</strain>
    </source>
</reference>
<evidence type="ECO:0000313" key="5">
    <source>
        <dbReference type="EMBL" id="ADP99009.1"/>
    </source>
</evidence>
<dbReference type="InterPro" id="IPR017853">
    <property type="entry name" value="GH"/>
</dbReference>